<evidence type="ECO:0000256" key="4">
    <source>
        <dbReference type="ARBA" id="ARBA00022884"/>
    </source>
</evidence>
<evidence type="ECO:0000256" key="2">
    <source>
        <dbReference type="ARBA" id="ARBA00022741"/>
    </source>
</evidence>
<keyword evidence="7 9" id="KW-0687">Ribonucleoprotein</keyword>
<dbReference type="Proteomes" id="UP000825051">
    <property type="component" value="Chromosome"/>
</dbReference>
<dbReference type="InterPro" id="IPR004125">
    <property type="entry name" value="Signal_recog_particle_SRP54_M"/>
</dbReference>
<comment type="subunit">
    <text evidence="9">Part of the signal recognition particle protein translocation system, which is composed of SRP and FtsY.</text>
</comment>
<dbReference type="InterPro" id="IPR022941">
    <property type="entry name" value="SRP54"/>
</dbReference>
<evidence type="ECO:0000313" key="11">
    <source>
        <dbReference type="EMBL" id="QYM80791.1"/>
    </source>
</evidence>
<dbReference type="InterPro" id="IPR013822">
    <property type="entry name" value="Signal_recog_particl_SRP54_hlx"/>
</dbReference>
<dbReference type="InterPro" id="IPR042101">
    <property type="entry name" value="SRP54_N_sf"/>
</dbReference>
<evidence type="ECO:0000256" key="8">
    <source>
        <dbReference type="ARBA" id="ARBA00048027"/>
    </source>
</evidence>
<dbReference type="SMART" id="SM00962">
    <property type="entry name" value="SRP54"/>
    <property type="match status" value="1"/>
</dbReference>
<dbReference type="EC" id="3.6.5.4" evidence="9"/>
<dbReference type="Gene3D" id="3.40.50.300">
    <property type="entry name" value="P-loop containing nucleotide triphosphate hydrolases"/>
    <property type="match status" value="1"/>
</dbReference>
<dbReference type="InterPro" id="IPR036891">
    <property type="entry name" value="Signal_recog_part_SRP54_M_sf"/>
</dbReference>
<accession>A0A8F9TX50</accession>
<evidence type="ECO:0000256" key="1">
    <source>
        <dbReference type="ARBA" id="ARBA00005450"/>
    </source>
</evidence>
<feature type="binding site" evidence="9">
    <location>
        <begin position="245"/>
        <end position="248"/>
    </location>
    <ligand>
        <name>GTP</name>
        <dbReference type="ChEBI" id="CHEBI:37565"/>
    </ligand>
</feature>
<dbReference type="Pfam" id="PF00448">
    <property type="entry name" value="SRP54"/>
    <property type="match status" value="1"/>
</dbReference>
<dbReference type="Pfam" id="PF02881">
    <property type="entry name" value="SRP54_N"/>
    <property type="match status" value="1"/>
</dbReference>
<dbReference type="SMART" id="SM00382">
    <property type="entry name" value="AAA"/>
    <property type="match status" value="1"/>
</dbReference>
<keyword evidence="4 9" id="KW-0694">RNA-binding</keyword>
<evidence type="ECO:0000259" key="10">
    <source>
        <dbReference type="PROSITE" id="PS00300"/>
    </source>
</evidence>
<dbReference type="InterPro" id="IPR000897">
    <property type="entry name" value="SRP54_GTPase_dom"/>
</dbReference>
<dbReference type="Pfam" id="PF02978">
    <property type="entry name" value="SRP_SPB"/>
    <property type="match status" value="1"/>
</dbReference>
<evidence type="ECO:0000313" key="12">
    <source>
        <dbReference type="Proteomes" id="UP000825051"/>
    </source>
</evidence>
<evidence type="ECO:0000256" key="5">
    <source>
        <dbReference type="ARBA" id="ARBA00023134"/>
    </source>
</evidence>
<dbReference type="KEGG" id="ole:K0B96_08175"/>
<protein>
    <recommendedName>
        <fullName evidence="9">Signal recognition particle protein</fullName>
        <ecNumber evidence="9">3.6.5.4</ecNumber>
    </recommendedName>
    <alternativeName>
        <fullName evidence="9">Fifty-four homolog</fullName>
    </alternativeName>
</protein>
<dbReference type="PANTHER" id="PTHR11564:SF5">
    <property type="entry name" value="SIGNAL RECOGNITION PARTICLE SUBUNIT SRP54"/>
    <property type="match status" value="1"/>
</dbReference>
<dbReference type="InterPro" id="IPR003593">
    <property type="entry name" value="AAA+_ATPase"/>
</dbReference>
<dbReference type="GO" id="GO:0006614">
    <property type="term" value="P:SRP-dependent cotranslational protein targeting to membrane"/>
    <property type="evidence" value="ECO:0007669"/>
    <property type="project" value="InterPro"/>
</dbReference>
<evidence type="ECO:0000256" key="7">
    <source>
        <dbReference type="ARBA" id="ARBA00023274"/>
    </source>
</evidence>
<evidence type="ECO:0000256" key="9">
    <source>
        <dbReference type="HAMAP-Rule" id="MF_00306"/>
    </source>
</evidence>
<keyword evidence="5 9" id="KW-0342">GTP-binding</keyword>
<dbReference type="SUPFAM" id="SSF52540">
    <property type="entry name" value="P-loop containing nucleoside triphosphate hydrolases"/>
    <property type="match status" value="1"/>
</dbReference>
<dbReference type="NCBIfam" id="TIGR00959">
    <property type="entry name" value="ffh"/>
    <property type="match status" value="1"/>
</dbReference>
<keyword evidence="12" id="KW-1185">Reference proteome</keyword>
<feature type="domain" description="SRP54-type proteins GTP-binding" evidence="10">
    <location>
        <begin position="266"/>
        <end position="279"/>
    </location>
</feature>
<comment type="function">
    <text evidence="9">Involved in targeting and insertion of nascent membrane proteins into the cytoplasmic membrane. Binds to the hydrophobic signal sequence of the ribosome-nascent chain (RNC) as it emerges from the ribosomes. The SRP-RNC complex is then targeted to the cytoplasmic membrane where it interacts with the SRP receptor FtsY.</text>
</comment>
<sequence>MFESLTDKLGQALRNLRGVGKLSDENMADALKEVRTALLSADVHFKVAREFTERVQAQCVGQEVTKSVTPGQQVVKIIHDELVRLLGEGTTQLSGARPLKIMMVGLHGSGKTTSTAKLGKLLKKRGYRPLVAACDVYRPAAIDQLEILARQEELGFYADRNSKDVPAIGVAALTAAQTATADCIIFDTAGRLQIDADLIEEVKKLRARVQPDEVLLVVDGALGQEAVNVAKTFHDALSLTGLILTKLDGDARGGAALSIKSITGVPIKFVGTGEKTGDFEVFHPDRLASRILGMGDVVSLVEKAQETIDEKEAEKMAEKLRKADFNLEDFLSQMQQVKKMGSMQSIIGMMPGMSGVALPDDAERQMGRTEAIIKSMTIQERRKPEILNGNRRQRIANGAGVKIVEVNQLLKQFQQMQKMMKMLKGGGGKKMMRQMEAMRGKGGFPGM</sequence>
<gene>
    <name evidence="9 11" type="primary">ffh</name>
    <name evidence="11" type="ORF">K0B96_08175</name>
</gene>
<dbReference type="EMBL" id="CP080507">
    <property type="protein sequence ID" value="QYM80791.1"/>
    <property type="molecule type" value="Genomic_DNA"/>
</dbReference>
<name>A0A8F9TX50_9BACT</name>
<dbReference type="GO" id="GO:0048500">
    <property type="term" value="C:signal recognition particle"/>
    <property type="evidence" value="ECO:0007669"/>
    <property type="project" value="UniProtKB-UniRule"/>
</dbReference>
<dbReference type="InterPro" id="IPR004780">
    <property type="entry name" value="SRP"/>
</dbReference>
<reference evidence="11" key="1">
    <citation type="submission" date="2021-08" db="EMBL/GenBank/DDBJ databases">
        <title>Genome of a novel bacterium of the phylum Verrucomicrobia, Oleiharenicola sp. KSB-15.</title>
        <authorList>
            <person name="Chung J.-H."/>
            <person name="Ahn J.-H."/>
            <person name="Yoon Y."/>
            <person name="Kim D.-Y."/>
            <person name="An S.-H."/>
            <person name="Park I."/>
            <person name="Yeon J."/>
        </authorList>
    </citation>
    <scope>NUCLEOTIDE SEQUENCE</scope>
    <source>
        <strain evidence="11">KSB-15</strain>
    </source>
</reference>
<proteinExistence type="inferred from homology"/>
<keyword evidence="2 9" id="KW-0547">Nucleotide-binding</keyword>
<feature type="binding site" evidence="9">
    <location>
        <begin position="187"/>
        <end position="191"/>
    </location>
    <ligand>
        <name>GTP</name>
        <dbReference type="ChEBI" id="CHEBI:37565"/>
    </ligand>
</feature>
<evidence type="ECO:0000256" key="3">
    <source>
        <dbReference type="ARBA" id="ARBA00022801"/>
    </source>
</evidence>
<dbReference type="HAMAP" id="MF_00306">
    <property type="entry name" value="SRP54"/>
    <property type="match status" value="1"/>
</dbReference>
<feature type="binding site" evidence="9">
    <location>
        <begin position="105"/>
        <end position="112"/>
    </location>
    <ligand>
        <name>GTP</name>
        <dbReference type="ChEBI" id="CHEBI:37565"/>
    </ligand>
</feature>
<organism evidence="11 12">
    <name type="scientific">Horticoccus luteus</name>
    <dbReference type="NCBI Taxonomy" id="2862869"/>
    <lineage>
        <taxon>Bacteria</taxon>
        <taxon>Pseudomonadati</taxon>
        <taxon>Verrucomicrobiota</taxon>
        <taxon>Opitutia</taxon>
        <taxon>Opitutales</taxon>
        <taxon>Opitutaceae</taxon>
        <taxon>Horticoccus</taxon>
    </lineage>
</organism>
<dbReference type="InterPro" id="IPR027417">
    <property type="entry name" value="P-loop_NTPase"/>
</dbReference>
<dbReference type="GO" id="GO:0003924">
    <property type="term" value="F:GTPase activity"/>
    <property type="evidence" value="ECO:0007669"/>
    <property type="project" value="UniProtKB-UniRule"/>
</dbReference>
<keyword evidence="3 9" id="KW-0378">Hydrolase</keyword>
<dbReference type="SUPFAM" id="SSF47446">
    <property type="entry name" value="Signal peptide-binding domain"/>
    <property type="match status" value="1"/>
</dbReference>
<dbReference type="CDD" id="cd18539">
    <property type="entry name" value="SRP_G"/>
    <property type="match status" value="1"/>
</dbReference>
<dbReference type="PANTHER" id="PTHR11564">
    <property type="entry name" value="SIGNAL RECOGNITION PARTICLE 54K PROTEIN SRP54"/>
    <property type="match status" value="1"/>
</dbReference>
<dbReference type="PROSITE" id="PS00300">
    <property type="entry name" value="SRP54"/>
    <property type="match status" value="1"/>
</dbReference>
<keyword evidence="6 9" id="KW-0733">Signal recognition particle</keyword>
<dbReference type="AlphaFoldDB" id="A0A8F9TX50"/>
<evidence type="ECO:0000256" key="6">
    <source>
        <dbReference type="ARBA" id="ARBA00023135"/>
    </source>
</evidence>
<dbReference type="GO" id="GO:0008312">
    <property type="term" value="F:7S RNA binding"/>
    <property type="evidence" value="ECO:0007669"/>
    <property type="project" value="InterPro"/>
</dbReference>
<dbReference type="Gene3D" id="1.20.120.140">
    <property type="entry name" value="Signal recognition particle SRP54, nucleotide-binding domain"/>
    <property type="match status" value="1"/>
</dbReference>
<comment type="catalytic activity">
    <reaction evidence="8 9">
        <text>GTP + H2O = GDP + phosphate + H(+)</text>
        <dbReference type="Rhea" id="RHEA:19669"/>
        <dbReference type="ChEBI" id="CHEBI:15377"/>
        <dbReference type="ChEBI" id="CHEBI:15378"/>
        <dbReference type="ChEBI" id="CHEBI:37565"/>
        <dbReference type="ChEBI" id="CHEBI:43474"/>
        <dbReference type="ChEBI" id="CHEBI:58189"/>
        <dbReference type="EC" id="3.6.5.4"/>
    </reaction>
</comment>
<dbReference type="SMART" id="SM00963">
    <property type="entry name" value="SRP54_N"/>
    <property type="match status" value="1"/>
</dbReference>
<dbReference type="GO" id="GO:0005525">
    <property type="term" value="F:GTP binding"/>
    <property type="evidence" value="ECO:0007669"/>
    <property type="project" value="UniProtKB-UniRule"/>
</dbReference>
<dbReference type="Gene3D" id="1.10.260.30">
    <property type="entry name" value="Signal recognition particle, SRP54 subunit, M-domain"/>
    <property type="match status" value="1"/>
</dbReference>
<keyword evidence="9" id="KW-0963">Cytoplasm</keyword>
<comment type="subcellular location">
    <subcellularLocation>
        <location evidence="9">Cytoplasm</location>
    </subcellularLocation>
    <text evidence="9">The SRP-RNC complex is targeted to the cytoplasmic membrane.</text>
</comment>
<comment type="similarity">
    <text evidence="1 9">Belongs to the GTP-binding SRP family. SRP54 subfamily.</text>
</comment>
<comment type="domain">
    <text evidence="9">Composed of three domains: the N-terminal N domain, which is responsible for interactions with the ribosome, the central G domain, which binds GTP, and the C-terminal M domain, which binds the RNA and the signal sequence of the RNC.</text>
</comment>